<keyword evidence="8" id="KW-0411">Iron-sulfur</keyword>
<dbReference type="Gene3D" id="3.30.70.20">
    <property type="match status" value="1"/>
</dbReference>
<proteinExistence type="predicted"/>
<keyword evidence="2" id="KW-0963">Cytoplasm</keyword>
<dbReference type="GO" id="GO:0051539">
    <property type="term" value="F:4 iron, 4 sulfur cluster binding"/>
    <property type="evidence" value="ECO:0007669"/>
    <property type="project" value="UniProtKB-KW"/>
</dbReference>
<evidence type="ECO:0000256" key="5">
    <source>
        <dbReference type="ARBA" id="ARBA00022785"/>
    </source>
</evidence>
<dbReference type="InterPro" id="IPR016024">
    <property type="entry name" value="ARM-type_fold"/>
</dbReference>
<dbReference type="InterPro" id="IPR013542">
    <property type="entry name" value="QueG_DUF1730"/>
</dbReference>
<dbReference type="Pfam" id="PF13484">
    <property type="entry name" value="Fer4_16"/>
    <property type="match status" value="1"/>
</dbReference>
<dbReference type="Proteomes" id="UP000317238">
    <property type="component" value="Unassembled WGS sequence"/>
</dbReference>
<evidence type="ECO:0000313" key="11">
    <source>
        <dbReference type="EMBL" id="TWT68901.1"/>
    </source>
</evidence>
<dbReference type="InterPro" id="IPR004155">
    <property type="entry name" value="PBS_lyase_HEAT"/>
</dbReference>
<feature type="domain" description="4Fe-4S ferredoxin-type" evidence="10">
    <location>
        <begin position="194"/>
        <end position="223"/>
    </location>
</feature>
<name>A0A5C5Y2L0_9PLAN</name>
<dbReference type="EC" id="1.1.-.-" evidence="11"/>
<evidence type="ECO:0000256" key="3">
    <source>
        <dbReference type="ARBA" id="ARBA00022694"/>
    </source>
</evidence>
<evidence type="ECO:0000256" key="2">
    <source>
        <dbReference type="ARBA" id="ARBA00022490"/>
    </source>
</evidence>
<dbReference type="PANTHER" id="PTHR30002">
    <property type="entry name" value="EPOXYQUEUOSINE REDUCTASE"/>
    <property type="match status" value="1"/>
</dbReference>
<evidence type="ECO:0000256" key="1">
    <source>
        <dbReference type="ARBA" id="ARBA00022485"/>
    </source>
</evidence>
<dbReference type="AlphaFoldDB" id="A0A5C5Y2L0"/>
<evidence type="ECO:0000313" key="12">
    <source>
        <dbReference type="Proteomes" id="UP000317238"/>
    </source>
</evidence>
<dbReference type="InterPro" id="IPR011989">
    <property type="entry name" value="ARM-like"/>
</dbReference>
<protein>
    <submittedName>
        <fullName evidence="11">Epoxyqueuosine reductase</fullName>
        <ecNumber evidence="11">1.1.-.-</ecNumber>
    </submittedName>
</protein>
<feature type="region of interest" description="Disordered" evidence="9">
    <location>
        <begin position="88"/>
        <end position="107"/>
    </location>
</feature>
<dbReference type="InterPro" id="IPR017900">
    <property type="entry name" value="4Fe4S_Fe_S_CS"/>
</dbReference>
<keyword evidence="12" id="KW-1185">Reference proteome</keyword>
<dbReference type="PANTHER" id="PTHR30002:SF4">
    <property type="entry name" value="EPOXYQUEUOSINE REDUCTASE"/>
    <property type="match status" value="1"/>
</dbReference>
<dbReference type="Pfam" id="PF13646">
    <property type="entry name" value="HEAT_2"/>
    <property type="match status" value="1"/>
</dbReference>
<keyword evidence="4" id="KW-0479">Metal-binding</keyword>
<dbReference type="PROSITE" id="PS51379">
    <property type="entry name" value="4FE4S_FER_2"/>
    <property type="match status" value="1"/>
</dbReference>
<gene>
    <name evidence="11" type="primary">queG</name>
    <name evidence="11" type="ORF">Pan14r_11840</name>
</gene>
<dbReference type="InterPro" id="IPR004453">
    <property type="entry name" value="QueG"/>
</dbReference>
<dbReference type="InterPro" id="IPR017896">
    <property type="entry name" value="4Fe4S_Fe-S-bd"/>
</dbReference>
<organism evidence="11 12">
    <name type="scientific">Crateriforma conspicua</name>
    <dbReference type="NCBI Taxonomy" id="2527996"/>
    <lineage>
        <taxon>Bacteria</taxon>
        <taxon>Pseudomonadati</taxon>
        <taxon>Planctomycetota</taxon>
        <taxon>Planctomycetia</taxon>
        <taxon>Planctomycetales</taxon>
        <taxon>Planctomycetaceae</taxon>
        <taxon>Crateriforma</taxon>
    </lineage>
</organism>
<reference evidence="11 12" key="1">
    <citation type="submission" date="2019-02" db="EMBL/GenBank/DDBJ databases">
        <title>Deep-cultivation of Planctomycetes and their phenomic and genomic characterization uncovers novel biology.</title>
        <authorList>
            <person name="Wiegand S."/>
            <person name="Jogler M."/>
            <person name="Boedeker C."/>
            <person name="Pinto D."/>
            <person name="Vollmers J."/>
            <person name="Rivas-Marin E."/>
            <person name="Kohn T."/>
            <person name="Peeters S.H."/>
            <person name="Heuer A."/>
            <person name="Rast P."/>
            <person name="Oberbeckmann S."/>
            <person name="Bunk B."/>
            <person name="Jeske O."/>
            <person name="Meyerdierks A."/>
            <person name="Storesund J.E."/>
            <person name="Kallscheuer N."/>
            <person name="Luecker S."/>
            <person name="Lage O.M."/>
            <person name="Pohl T."/>
            <person name="Merkel B.J."/>
            <person name="Hornburger P."/>
            <person name="Mueller R.-W."/>
            <person name="Bruemmer F."/>
            <person name="Labrenz M."/>
            <person name="Spormann A.M."/>
            <person name="Op Den Camp H."/>
            <person name="Overmann J."/>
            <person name="Amann R."/>
            <person name="Jetten M.S.M."/>
            <person name="Mascher T."/>
            <person name="Medema M.H."/>
            <person name="Devos D.P."/>
            <person name="Kaster A.-K."/>
            <person name="Ovreas L."/>
            <person name="Rohde M."/>
            <person name="Galperin M.Y."/>
            <person name="Jogler C."/>
        </authorList>
    </citation>
    <scope>NUCLEOTIDE SEQUENCE [LARGE SCALE GENOMIC DNA]</scope>
    <source>
        <strain evidence="11 12">Pan14r</strain>
    </source>
</reference>
<evidence type="ECO:0000259" key="10">
    <source>
        <dbReference type="PROSITE" id="PS51379"/>
    </source>
</evidence>
<dbReference type="Gene3D" id="1.25.10.10">
    <property type="entry name" value="Leucine-rich Repeat Variant"/>
    <property type="match status" value="1"/>
</dbReference>
<evidence type="ECO:0000256" key="4">
    <source>
        <dbReference type="ARBA" id="ARBA00022723"/>
    </source>
</evidence>
<keyword evidence="6 11" id="KW-0560">Oxidoreductase</keyword>
<dbReference type="SMART" id="SM00567">
    <property type="entry name" value="EZ_HEAT"/>
    <property type="match status" value="2"/>
</dbReference>
<evidence type="ECO:0000256" key="7">
    <source>
        <dbReference type="ARBA" id="ARBA00023004"/>
    </source>
</evidence>
<dbReference type="RefSeq" id="WP_146438572.1">
    <property type="nucleotide sequence ID" value="NZ_SJPL01000001.1"/>
</dbReference>
<dbReference type="PROSITE" id="PS00198">
    <property type="entry name" value="4FE4S_FER_1"/>
    <property type="match status" value="1"/>
</dbReference>
<evidence type="ECO:0000256" key="8">
    <source>
        <dbReference type="ARBA" id="ARBA00023014"/>
    </source>
</evidence>
<evidence type="ECO:0000256" key="9">
    <source>
        <dbReference type="SAM" id="MobiDB-lite"/>
    </source>
</evidence>
<dbReference type="SUPFAM" id="SSF48371">
    <property type="entry name" value="ARM repeat"/>
    <property type="match status" value="1"/>
</dbReference>
<dbReference type="GO" id="GO:0008616">
    <property type="term" value="P:tRNA queuosine(34) biosynthetic process"/>
    <property type="evidence" value="ECO:0007669"/>
    <property type="project" value="UniProtKB-KW"/>
</dbReference>
<dbReference type="OrthoDB" id="9784571at2"/>
<keyword evidence="1" id="KW-0004">4Fe-4S</keyword>
<accession>A0A5C5Y2L0</accession>
<dbReference type="GO" id="GO:0052693">
    <property type="term" value="F:epoxyqueuosine reductase activity"/>
    <property type="evidence" value="ECO:0007669"/>
    <property type="project" value="TreeGrafter"/>
</dbReference>
<dbReference type="SUPFAM" id="SSF46548">
    <property type="entry name" value="alpha-helical ferredoxin"/>
    <property type="match status" value="1"/>
</dbReference>
<evidence type="ECO:0000256" key="6">
    <source>
        <dbReference type="ARBA" id="ARBA00023002"/>
    </source>
</evidence>
<sequence length="395" mass="43579">MQSDPVHDELKAEIRALAGQLGFHLCGFAPAVSSQGHSELLRWIDEGYAAEMDYFSQRIDAYKHPGGVLPGVRSIIALAYPYPSGSEQIDAPRNPVPSHGQSTGGRGKVARYAWTGDDYHDWIHPKLKTLCRQLQSVAPESRSRGVVDTAPIMEREVAQLAGLGWRGKNTLLLRPQVGSYFFLACILTTVQLQPDPPFDRFHCGTCTACLDACPTDAFPQPGVMDASRCISYLTIEHRGSIPRPLRPQIGDWVFGCDVCQEVCPWNRQSSRGDTQPGVESMASPEPTMTELDLHDLFTLDDEQFRKRYRKTALWRTRRRGILRNAAIVLGNQGSTESLGPLTTGLSDHEPLVRSASAWALGRIGGEARSILLQRLGTENDPEVIAEIQSAIDHLA</sequence>
<keyword evidence="7" id="KW-0408">Iron</keyword>
<comment type="caution">
    <text evidence="11">The sequence shown here is derived from an EMBL/GenBank/DDBJ whole genome shotgun (WGS) entry which is preliminary data.</text>
</comment>
<keyword evidence="5" id="KW-0671">Queuosine biosynthesis</keyword>
<dbReference type="EMBL" id="SJPL01000001">
    <property type="protein sequence ID" value="TWT68901.1"/>
    <property type="molecule type" value="Genomic_DNA"/>
</dbReference>
<dbReference type="Pfam" id="PF08331">
    <property type="entry name" value="QueG_DUF1730"/>
    <property type="match status" value="1"/>
</dbReference>
<dbReference type="GO" id="GO:0046872">
    <property type="term" value="F:metal ion binding"/>
    <property type="evidence" value="ECO:0007669"/>
    <property type="project" value="UniProtKB-KW"/>
</dbReference>
<keyword evidence="3" id="KW-0819">tRNA processing</keyword>
<dbReference type="NCBIfam" id="TIGR00276">
    <property type="entry name" value="tRNA epoxyqueuosine(34) reductase QueG"/>
    <property type="match status" value="1"/>
</dbReference>